<dbReference type="SUPFAM" id="SSF52166">
    <property type="entry name" value="Ribosomal protein L4"/>
    <property type="match status" value="1"/>
</dbReference>
<dbReference type="GO" id="GO:0005840">
    <property type="term" value="C:ribosome"/>
    <property type="evidence" value="ECO:0007669"/>
    <property type="project" value="UniProtKB-KW"/>
</dbReference>
<protein>
    <recommendedName>
        <fullName evidence="4 5">Large ribosomal subunit protein uL4</fullName>
    </recommendedName>
</protein>
<evidence type="ECO:0000256" key="6">
    <source>
        <dbReference type="SAM" id="MobiDB-lite"/>
    </source>
</evidence>
<dbReference type="GO" id="GO:0003735">
    <property type="term" value="F:structural constituent of ribosome"/>
    <property type="evidence" value="ECO:0007669"/>
    <property type="project" value="InterPro"/>
</dbReference>
<comment type="function">
    <text evidence="5">One of the primary rRNA binding proteins, this protein initially binds near the 5'-end of the 23S rRNA. It is important during the early stages of 50S assembly. It makes multiple contacts with different domains of the 23S rRNA in the assembled 50S subunit and ribosome.</text>
</comment>
<dbReference type="GO" id="GO:0019843">
    <property type="term" value="F:rRNA binding"/>
    <property type="evidence" value="ECO:0007669"/>
    <property type="project" value="UniProtKB-UniRule"/>
</dbReference>
<sequence>MDTKLYNQNGEEVGKIELPKKVFGAPVNKTLLWEAITIILNNQRRGTAKTKTRAEVRGGGKKPWRQKGTGLARHGSIRSPIWRKGGVVFGPKPRDYYKKMPQQKKTRALLSALSVAAQEDRIRIIEDMNIEKPNTKTVNGLLKKININGAKILISPDKISKNLLLSVRNIPKINLKRSIDINCYDVLWADYILFTKNGLSELEKRCGQNK</sequence>
<dbReference type="InterPro" id="IPR013005">
    <property type="entry name" value="Ribosomal_uL4-like"/>
</dbReference>
<comment type="caution">
    <text evidence="7">The sequence shown here is derived from an EMBL/GenBank/DDBJ whole genome shotgun (WGS) entry which is preliminary data.</text>
</comment>
<keyword evidence="2 5" id="KW-0689">Ribosomal protein</keyword>
<keyword evidence="5" id="KW-0694">RNA-binding</keyword>
<comment type="similarity">
    <text evidence="1 5">Belongs to the universal ribosomal protein uL4 family.</text>
</comment>
<dbReference type="GO" id="GO:1990904">
    <property type="term" value="C:ribonucleoprotein complex"/>
    <property type="evidence" value="ECO:0007669"/>
    <property type="project" value="UniProtKB-KW"/>
</dbReference>
<keyword evidence="5" id="KW-0699">rRNA-binding</keyword>
<comment type="function">
    <text evidence="5">Forms part of the polypeptide exit tunnel.</text>
</comment>
<keyword evidence="3 5" id="KW-0687">Ribonucleoprotein</keyword>
<evidence type="ECO:0000256" key="3">
    <source>
        <dbReference type="ARBA" id="ARBA00023274"/>
    </source>
</evidence>
<dbReference type="InterPro" id="IPR023574">
    <property type="entry name" value="Ribosomal_uL4_dom_sf"/>
</dbReference>
<evidence type="ECO:0000313" key="7">
    <source>
        <dbReference type="EMBL" id="HHS62037.1"/>
    </source>
</evidence>
<dbReference type="PANTHER" id="PTHR10746">
    <property type="entry name" value="50S RIBOSOMAL PROTEIN L4"/>
    <property type="match status" value="1"/>
</dbReference>
<dbReference type="GO" id="GO:0006412">
    <property type="term" value="P:translation"/>
    <property type="evidence" value="ECO:0007669"/>
    <property type="project" value="UniProtKB-UniRule"/>
</dbReference>
<feature type="region of interest" description="Disordered" evidence="6">
    <location>
        <begin position="49"/>
        <end position="71"/>
    </location>
</feature>
<evidence type="ECO:0000256" key="1">
    <source>
        <dbReference type="ARBA" id="ARBA00010528"/>
    </source>
</evidence>
<evidence type="ECO:0000256" key="5">
    <source>
        <dbReference type="HAMAP-Rule" id="MF_01328"/>
    </source>
</evidence>
<dbReference type="Pfam" id="PF00573">
    <property type="entry name" value="Ribosomal_L4"/>
    <property type="match status" value="1"/>
</dbReference>
<accession>A0A7C6AEB7</accession>
<dbReference type="PANTHER" id="PTHR10746:SF6">
    <property type="entry name" value="LARGE RIBOSOMAL SUBUNIT PROTEIN UL4M"/>
    <property type="match status" value="1"/>
</dbReference>
<gene>
    <name evidence="5" type="primary">rplD</name>
    <name evidence="7" type="ORF">ENV70_00270</name>
</gene>
<evidence type="ECO:0000256" key="2">
    <source>
        <dbReference type="ARBA" id="ARBA00022980"/>
    </source>
</evidence>
<dbReference type="NCBIfam" id="TIGR03953">
    <property type="entry name" value="rplD_bact"/>
    <property type="match status" value="1"/>
</dbReference>
<organism evidence="7">
    <name type="scientific">candidate division WOR-3 bacterium</name>
    <dbReference type="NCBI Taxonomy" id="2052148"/>
    <lineage>
        <taxon>Bacteria</taxon>
        <taxon>Bacteria division WOR-3</taxon>
    </lineage>
</organism>
<dbReference type="Gene3D" id="3.40.1370.10">
    <property type="match status" value="1"/>
</dbReference>
<comment type="subunit">
    <text evidence="5">Part of the 50S ribosomal subunit.</text>
</comment>
<dbReference type="EMBL" id="DTHJ01000006">
    <property type="protein sequence ID" value="HHS62037.1"/>
    <property type="molecule type" value="Genomic_DNA"/>
</dbReference>
<name>A0A7C6AEB7_UNCW3</name>
<reference evidence="7" key="1">
    <citation type="journal article" date="2020" name="mSystems">
        <title>Genome- and Community-Level Interaction Insights into Carbon Utilization and Element Cycling Functions of Hydrothermarchaeota in Hydrothermal Sediment.</title>
        <authorList>
            <person name="Zhou Z."/>
            <person name="Liu Y."/>
            <person name="Xu W."/>
            <person name="Pan J."/>
            <person name="Luo Z.H."/>
            <person name="Li M."/>
        </authorList>
    </citation>
    <scope>NUCLEOTIDE SEQUENCE [LARGE SCALE GENOMIC DNA]</scope>
    <source>
        <strain evidence="7">SpSt-783</strain>
    </source>
</reference>
<dbReference type="InterPro" id="IPR002136">
    <property type="entry name" value="Ribosomal_uL4"/>
</dbReference>
<dbReference type="AlphaFoldDB" id="A0A7C6AEB7"/>
<dbReference type="HAMAP" id="MF_01328_B">
    <property type="entry name" value="Ribosomal_uL4_B"/>
    <property type="match status" value="1"/>
</dbReference>
<evidence type="ECO:0000256" key="4">
    <source>
        <dbReference type="ARBA" id="ARBA00035244"/>
    </source>
</evidence>
<proteinExistence type="inferred from homology"/>